<evidence type="ECO:0000256" key="1">
    <source>
        <dbReference type="SAM" id="MobiDB-lite"/>
    </source>
</evidence>
<sequence>LKSRVRSFTHPDPYLPRKVKGAPRRPRCMESDALDGFDLPFDEKRECQFLHISYTITLYSDSASMHNKASYSCDHYKGGQYK</sequence>
<feature type="compositionally biased region" description="Basic residues" evidence="1">
    <location>
        <begin position="17"/>
        <end position="26"/>
    </location>
</feature>
<proteinExistence type="predicted"/>
<keyword evidence="3" id="KW-1185">Reference proteome</keyword>
<dbReference type="Proteomes" id="UP001328107">
    <property type="component" value="Unassembled WGS sequence"/>
</dbReference>
<reference evidence="3" key="1">
    <citation type="submission" date="2022-10" db="EMBL/GenBank/DDBJ databases">
        <title>Genome assembly of Pristionchus species.</title>
        <authorList>
            <person name="Yoshida K."/>
            <person name="Sommer R.J."/>
        </authorList>
    </citation>
    <scope>NUCLEOTIDE SEQUENCE [LARGE SCALE GENOMIC DNA]</scope>
    <source>
        <strain evidence="3">RS5460</strain>
    </source>
</reference>
<feature type="region of interest" description="Disordered" evidence="1">
    <location>
        <begin position="1"/>
        <end position="26"/>
    </location>
</feature>
<comment type="caution">
    <text evidence="2">The sequence shown here is derived from an EMBL/GenBank/DDBJ whole genome shotgun (WGS) entry which is preliminary data.</text>
</comment>
<dbReference type="AlphaFoldDB" id="A0AAN4YWR0"/>
<gene>
    <name evidence="2" type="ORF">PMAYCL1PPCAC_00031</name>
</gene>
<organism evidence="2 3">
    <name type="scientific">Pristionchus mayeri</name>
    <dbReference type="NCBI Taxonomy" id="1317129"/>
    <lineage>
        <taxon>Eukaryota</taxon>
        <taxon>Metazoa</taxon>
        <taxon>Ecdysozoa</taxon>
        <taxon>Nematoda</taxon>
        <taxon>Chromadorea</taxon>
        <taxon>Rhabditida</taxon>
        <taxon>Rhabditina</taxon>
        <taxon>Diplogasteromorpha</taxon>
        <taxon>Diplogasteroidea</taxon>
        <taxon>Neodiplogasteridae</taxon>
        <taxon>Pristionchus</taxon>
    </lineage>
</organism>
<feature type="non-terminal residue" evidence="2">
    <location>
        <position position="1"/>
    </location>
</feature>
<dbReference type="EMBL" id="BTRK01000001">
    <property type="protein sequence ID" value="GMR29836.1"/>
    <property type="molecule type" value="Genomic_DNA"/>
</dbReference>
<name>A0AAN4YWR0_9BILA</name>
<accession>A0AAN4YWR0</accession>
<protein>
    <submittedName>
        <fullName evidence="2">Uncharacterized protein</fullName>
    </submittedName>
</protein>
<evidence type="ECO:0000313" key="2">
    <source>
        <dbReference type="EMBL" id="GMR29836.1"/>
    </source>
</evidence>
<evidence type="ECO:0000313" key="3">
    <source>
        <dbReference type="Proteomes" id="UP001328107"/>
    </source>
</evidence>
<feature type="non-terminal residue" evidence="2">
    <location>
        <position position="82"/>
    </location>
</feature>